<comment type="similarity">
    <text evidence="2">Belongs to the TMCO4 family.</text>
</comment>
<protein>
    <recommendedName>
        <fullName evidence="10">Transmembrane and coiled-coil domain-containing protein 4</fullName>
    </recommendedName>
</protein>
<dbReference type="InterPro" id="IPR007941">
    <property type="entry name" value="DUF726"/>
</dbReference>
<name>A0A5N6QX39_9ROSI</name>
<feature type="compositionally biased region" description="Basic and acidic residues" evidence="6">
    <location>
        <begin position="137"/>
        <end position="163"/>
    </location>
</feature>
<evidence type="ECO:0000256" key="7">
    <source>
        <dbReference type="SAM" id="Phobius"/>
    </source>
</evidence>
<evidence type="ECO:0008006" key="10">
    <source>
        <dbReference type="Google" id="ProtNLM"/>
    </source>
</evidence>
<evidence type="ECO:0000313" key="9">
    <source>
        <dbReference type="Proteomes" id="UP000327013"/>
    </source>
</evidence>
<keyword evidence="4 7" id="KW-1133">Transmembrane helix</keyword>
<dbReference type="EMBL" id="CM017322">
    <property type="protein sequence ID" value="KAE8010579.1"/>
    <property type="molecule type" value="Genomic_DNA"/>
</dbReference>
<evidence type="ECO:0000256" key="3">
    <source>
        <dbReference type="ARBA" id="ARBA00022692"/>
    </source>
</evidence>
<accession>A0A5N6QX39</accession>
<feature type="transmembrane region" description="Helical" evidence="7">
    <location>
        <begin position="464"/>
        <end position="485"/>
    </location>
</feature>
<feature type="transmembrane region" description="Helical" evidence="7">
    <location>
        <begin position="307"/>
        <end position="330"/>
    </location>
</feature>
<keyword evidence="5 7" id="KW-0472">Membrane</keyword>
<dbReference type="Proteomes" id="UP000327013">
    <property type="component" value="Chromosome 2"/>
</dbReference>
<proteinExistence type="inferred from homology"/>
<sequence>MVATSYLTPTQSYAAGALFGFALKQAQIHRTHPLGLSTAEEPADERTSSSSSSDSVSEDPELWVHQKSGLLRPVFEFLEIDSSAWSGLEETTGYSPANHHVGAFLRLLSEESADNSSQRADMELALSKAIDVTALSMKKDSESSKSKREKHREYEHECREKLSNAEVQSSSEDADIHLVPKIDSNMSDNKDVHIGSMTKMDEKPIEEVTMLSYQRKVTILYLLLSACLADSRNDNKKCSRRRKGYDARHRVALRLLATWLDIKWAKMEAIEVMVACSAMALAKEEESKGEGKQSSERKWAKWKRGGIIGAAAITGGALMAVTGGLAAPAIAAGLSALAPTLGTLIPVIGAMIICLFDGEILCLFNPAAGAGLTGSKMARRVGGVDEFEFKAIGENHNQGRLAVEILVSGFVFDEEDFLRPWEGQNDNLERYALQWESKNLIAVSTAIQDWLTSSIALGLMKQGAMMTVLSTLLTALAWPAVLLAATDFIDSKWTIAVDRSDKAGKLLAEVLLNGLQGNRPVTLVGYSLGARVIFKCLQCLAETEYDAELIERVVLLGAPISIKDESWEAARKMVAGRFVNAYSNADWTLGVAFRASLLTQGLAGIQPINIPGIENVDVTDLVEGHSSYLWATQEILDRLDLDTYYPVFRSTLDKQ</sequence>
<organism evidence="8 9">
    <name type="scientific">Carpinus fangiana</name>
    <dbReference type="NCBI Taxonomy" id="176857"/>
    <lineage>
        <taxon>Eukaryota</taxon>
        <taxon>Viridiplantae</taxon>
        <taxon>Streptophyta</taxon>
        <taxon>Embryophyta</taxon>
        <taxon>Tracheophyta</taxon>
        <taxon>Spermatophyta</taxon>
        <taxon>Magnoliopsida</taxon>
        <taxon>eudicotyledons</taxon>
        <taxon>Gunneridae</taxon>
        <taxon>Pentapetalae</taxon>
        <taxon>rosids</taxon>
        <taxon>fabids</taxon>
        <taxon>Fagales</taxon>
        <taxon>Betulaceae</taxon>
        <taxon>Carpinus</taxon>
    </lineage>
</organism>
<dbReference type="AlphaFoldDB" id="A0A5N6QX39"/>
<feature type="region of interest" description="Disordered" evidence="6">
    <location>
        <begin position="137"/>
        <end position="170"/>
    </location>
</feature>
<keyword evidence="3 7" id="KW-0812">Transmembrane</keyword>
<comment type="subcellular location">
    <subcellularLocation>
        <location evidence="1">Membrane</location>
        <topology evidence="1">Multi-pass membrane protein</topology>
    </subcellularLocation>
</comment>
<keyword evidence="9" id="KW-1185">Reference proteome</keyword>
<feature type="transmembrane region" description="Helical" evidence="7">
    <location>
        <begin position="336"/>
        <end position="356"/>
    </location>
</feature>
<evidence type="ECO:0000256" key="6">
    <source>
        <dbReference type="SAM" id="MobiDB-lite"/>
    </source>
</evidence>
<evidence type="ECO:0000256" key="4">
    <source>
        <dbReference type="ARBA" id="ARBA00022989"/>
    </source>
</evidence>
<dbReference type="GO" id="GO:0016020">
    <property type="term" value="C:membrane"/>
    <property type="evidence" value="ECO:0007669"/>
    <property type="project" value="UniProtKB-SubCell"/>
</dbReference>
<dbReference type="SUPFAM" id="SSF53474">
    <property type="entry name" value="alpha/beta-Hydrolases"/>
    <property type="match status" value="1"/>
</dbReference>
<feature type="region of interest" description="Disordered" evidence="6">
    <location>
        <begin position="35"/>
        <end position="60"/>
    </location>
</feature>
<reference evidence="8 9" key="1">
    <citation type="submission" date="2019-06" db="EMBL/GenBank/DDBJ databases">
        <title>A chromosomal-level reference genome of Carpinus fangiana (Coryloideae, Betulaceae).</title>
        <authorList>
            <person name="Yang X."/>
            <person name="Wang Z."/>
            <person name="Zhang L."/>
            <person name="Hao G."/>
            <person name="Liu J."/>
            <person name="Yang Y."/>
        </authorList>
    </citation>
    <scope>NUCLEOTIDE SEQUENCE [LARGE SCALE GENOMIC DNA]</scope>
    <source>
        <strain evidence="8">Cfa_2016G</strain>
        <tissue evidence="8">Leaf</tissue>
    </source>
</reference>
<dbReference type="InterPro" id="IPR029058">
    <property type="entry name" value="AB_hydrolase_fold"/>
</dbReference>
<dbReference type="Gene3D" id="3.40.50.1820">
    <property type="entry name" value="alpha/beta hydrolase"/>
    <property type="match status" value="1"/>
</dbReference>
<gene>
    <name evidence="8" type="ORF">FH972_006939</name>
</gene>
<evidence type="ECO:0000313" key="8">
    <source>
        <dbReference type="EMBL" id="KAE8010579.1"/>
    </source>
</evidence>
<dbReference type="OrthoDB" id="277931at2759"/>
<evidence type="ECO:0000256" key="2">
    <source>
        <dbReference type="ARBA" id="ARBA00009824"/>
    </source>
</evidence>
<dbReference type="PANTHER" id="PTHR17920">
    <property type="entry name" value="TRANSMEMBRANE AND COILED-COIL DOMAIN-CONTAINING PROTEIN 4 TMCO4"/>
    <property type="match status" value="1"/>
</dbReference>
<evidence type="ECO:0000256" key="5">
    <source>
        <dbReference type="ARBA" id="ARBA00023136"/>
    </source>
</evidence>
<dbReference type="PANTHER" id="PTHR17920:SF3">
    <property type="entry name" value="TRANSMEMBRANE AND COILED-COIL DOMAIN-CONTAINING PROTEIN 4"/>
    <property type="match status" value="1"/>
</dbReference>
<evidence type="ECO:0000256" key="1">
    <source>
        <dbReference type="ARBA" id="ARBA00004141"/>
    </source>
</evidence>
<dbReference type="Pfam" id="PF05277">
    <property type="entry name" value="DUF726"/>
    <property type="match status" value="1"/>
</dbReference>